<evidence type="ECO:0000259" key="3">
    <source>
        <dbReference type="PROSITE" id="PS50067"/>
    </source>
</evidence>
<protein>
    <recommendedName>
        <fullName evidence="3">Kinesin motor domain-containing protein</fullName>
    </recommendedName>
</protein>
<feature type="binding site" evidence="2">
    <location>
        <begin position="27"/>
        <end position="34"/>
    </location>
    <ligand>
        <name>ATP</name>
        <dbReference type="ChEBI" id="CHEBI:30616"/>
    </ligand>
</feature>
<accession>A0A565B3N2</accession>
<dbReference type="InterPro" id="IPR001752">
    <property type="entry name" value="Kinesin_motor_dom"/>
</dbReference>
<comment type="similarity">
    <text evidence="2">Belongs to the TRAFAC class myosin-kinesin ATPase superfamily. Kinesin family.</text>
</comment>
<dbReference type="InterPro" id="IPR027417">
    <property type="entry name" value="P-loop_NTPase"/>
</dbReference>
<feature type="domain" description="Kinesin motor" evidence="3">
    <location>
        <begin position="1"/>
        <end position="80"/>
    </location>
</feature>
<dbReference type="PROSITE" id="PS50067">
    <property type="entry name" value="KINESIN_MOTOR_2"/>
    <property type="match status" value="1"/>
</dbReference>
<evidence type="ECO:0000256" key="2">
    <source>
        <dbReference type="PROSITE-ProRule" id="PRU00283"/>
    </source>
</evidence>
<dbReference type="PANTHER" id="PTHR47972:SF16">
    <property type="entry name" value="KINESIN-LIKE PROTEIN"/>
    <property type="match status" value="1"/>
</dbReference>
<dbReference type="Pfam" id="PF00225">
    <property type="entry name" value="Kinesin"/>
    <property type="match status" value="1"/>
</dbReference>
<keyword evidence="2" id="KW-0547">Nucleotide-binding</keyword>
<keyword evidence="5" id="KW-1185">Reference proteome</keyword>
<proteinExistence type="inferred from homology"/>
<dbReference type="AlphaFoldDB" id="A0A565B3N2"/>
<dbReference type="SUPFAM" id="SSF52540">
    <property type="entry name" value="P-loop containing nucleoside triphosphate hydrolases"/>
    <property type="match status" value="1"/>
</dbReference>
<reference evidence="4" key="1">
    <citation type="submission" date="2019-07" db="EMBL/GenBank/DDBJ databases">
        <authorList>
            <person name="Dittberner H."/>
        </authorList>
    </citation>
    <scope>NUCLEOTIDE SEQUENCE [LARGE SCALE GENOMIC DNA]</scope>
</reference>
<organism evidence="4 5">
    <name type="scientific">Arabis nemorensis</name>
    <dbReference type="NCBI Taxonomy" id="586526"/>
    <lineage>
        <taxon>Eukaryota</taxon>
        <taxon>Viridiplantae</taxon>
        <taxon>Streptophyta</taxon>
        <taxon>Embryophyta</taxon>
        <taxon>Tracheophyta</taxon>
        <taxon>Spermatophyta</taxon>
        <taxon>Magnoliopsida</taxon>
        <taxon>eudicotyledons</taxon>
        <taxon>Gunneridae</taxon>
        <taxon>Pentapetalae</taxon>
        <taxon>rosids</taxon>
        <taxon>malvids</taxon>
        <taxon>Brassicales</taxon>
        <taxon>Brassicaceae</taxon>
        <taxon>Arabideae</taxon>
        <taxon>Arabis</taxon>
    </lineage>
</organism>
<dbReference type="InterPro" id="IPR036961">
    <property type="entry name" value="Kinesin_motor_dom_sf"/>
</dbReference>
<dbReference type="GO" id="GO:0008017">
    <property type="term" value="F:microtubule binding"/>
    <property type="evidence" value="ECO:0007669"/>
    <property type="project" value="InterPro"/>
</dbReference>
<keyword evidence="2" id="KW-0067">ATP-binding</keyword>
<dbReference type="InterPro" id="IPR027640">
    <property type="entry name" value="Kinesin-like_fam"/>
</dbReference>
<dbReference type="GO" id="GO:0007018">
    <property type="term" value="P:microtubule-based movement"/>
    <property type="evidence" value="ECO:0007669"/>
    <property type="project" value="InterPro"/>
</dbReference>
<sequence length="80" mass="9131">MNDSQSDVIQDTKSVIDEFNVSIFSYGQTGYGKTFTLHGNDNIHGLTTRARKEFFIIVSRDNITFSFSLKYVVIKDDDTK</sequence>
<keyword evidence="1 2" id="KW-0505">Motor protein</keyword>
<dbReference type="Proteomes" id="UP000489600">
    <property type="component" value="Unassembled WGS sequence"/>
</dbReference>
<evidence type="ECO:0000256" key="1">
    <source>
        <dbReference type="ARBA" id="ARBA00023175"/>
    </source>
</evidence>
<dbReference type="EMBL" id="CABITT030000002">
    <property type="protein sequence ID" value="VVA95910.1"/>
    <property type="molecule type" value="Genomic_DNA"/>
</dbReference>
<dbReference type="GO" id="GO:0005524">
    <property type="term" value="F:ATP binding"/>
    <property type="evidence" value="ECO:0007669"/>
    <property type="project" value="UniProtKB-UniRule"/>
</dbReference>
<dbReference type="PANTHER" id="PTHR47972">
    <property type="entry name" value="KINESIN-LIKE PROTEIN KLP-3"/>
    <property type="match status" value="1"/>
</dbReference>
<gene>
    <name evidence="4" type="ORF">ANE_LOCUS6355</name>
</gene>
<evidence type="ECO:0000313" key="5">
    <source>
        <dbReference type="Proteomes" id="UP000489600"/>
    </source>
</evidence>
<evidence type="ECO:0000313" key="4">
    <source>
        <dbReference type="EMBL" id="VVA95910.1"/>
    </source>
</evidence>
<dbReference type="Gene3D" id="3.40.850.10">
    <property type="entry name" value="Kinesin motor domain"/>
    <property type="match status" value="1"/>
</dbReference>
<name>A0A565B3N2_9BRAS</name>
<comment type="caution">
    <text evidence="4">The sequence shown here is derived from an EMBL/GenBank/DDBJ whole genome shotgun (WGS) entry which is preliminary data.</text>
</comment>
<dbReference type="GO" id="GO:0003777">
    <property type="term" value="F:microtubule motor activity"/>
    <property type="evidence" value="ECO:0007669"/>
    <property type="project" value="InterPro"/>
</dbReference>
<dbReference type="OrthoDB" id="3176171at2759"/>